<comment type="caution">
    <text evidence="1">The sequence shown here is derived from an EMBL/GenBank/DDBJ whole genome shotgun (WGS) entry which is preliminary data.</text>
</comment>
<sequence length="704" mass="79762">MPAVPVRERGVGLSDPEQSAGRRKTLELVNRMHNTGVQSDIDLPMIAVVGSQSAGKSSLIESISGITLPRASGTCTRCPTECRLAYSTQPWSCKVSLRKTFDEQGRPMGTAENIPFGPIIKDKKQVEERIRRAQRAILCPNQNPDTFLSGPDEDPNHRELTFSKNCVSLEISGPELTDLSFCDLPGLIASVGQGGNASDIDLVKDLIKTYICKPSCLILLTVTCETDFENQGAHQIAKQYDPEGKRTIGVLTKPDRIPPGEEEHWLRFIRNDAEPLANGWFTVKQPGSSELKTGITWADARAQEKHFFTSTGPWSSAEAYCQKRFGTQNLTESLSKILSDLIKRRLPELADELNNLLKQTELRLRKLPKPPSENPVSEIIELVSGFSRSLSTYVEGTPDERGIHQIIRPLHVKFKDAIKETAPNFRPYKYGEWLHYEPPTFLAAEEPKLGSDDSVIYVNQVMNLALQAKTRELPDNYPFVVTRRLIKQAVEKWVDPSHELFEAEYTVLVERVNGMIEEHFASFVHGGLYHRVKSIVDEVLTECHSAALKRIDWLLEMEEAATFTLNEHYFSDYRQKFLDSYRNARAEENSRGEEGLRPEELVARDQFEPALQIMASVRGYFQVSSTRFADMVPMTIDQELLRGLDWDRGVRTALIEGLEVTGSNSFEKSRQFLQEPPDVQSRREDLLKRLERLRLAKRELQTLF</sequence>
<reference evidence="1" key="2">
    <citation type="journal article" date="2020" name="Nat. Commun.">
        <title>Large-scale genome sequencing of mycorrhizal fungi provides insights into the early evolution of symbiotic traits.</title>
        <authorList>
            <person name="Miyauchi S."/>
            <person name="Kiss E."/>
            <person name="Kuo A."/>
            <person name="Drula E."/>
            <person name="Kohler A."/>
            <person name="Sanchez-Garcia M."/>
            <person name="Morin E."/>
            <person name="Andreopoulos B."/>
            <person name="Barry K.W."/>
            <person name="Bonito G."/>
            <person name="Buee M."/>
            <person name="Carver A."/>
            <person name="Chen C."/>
            <person name="Cichocki N."/>
            <person name="Clum A."/>
            <person name="Culley D."/>
            <person name="Crous P.W."/>
            <person name="Fauchery L."/>
            <person name="Girlanda M."/>
            <person name="Hayes R.D."/>
            <person name="Keri Z."/>
            <person name="LaButti K."/>
            <person name="Lipzen A."/>
            <person name="Lombard V."/>
            <person name="Magnuson J."/>
            <person name="Maillard F."/>
            <person name="Murat C."/>
            <person name="Nolan M."/>
            <person name="Ohm R.A."/>
            <person name="Pangilinan J."/>
            <person name="Pereira M.F."/>
            <person name="Perotto S."/>
            <person name="Peter M."/>
            <person name="Pfister S."/>
            <person name="Riley R."/>
            <person name="Sitrit Y."/>
            <person name="Stielow J.B."/>
            <person name="Szollosi G."/>
            <person name="Zifcakova L."/>
            <person name="Stursova M."/>
            <person name="Spatafora J.W."/>
            <person name="Tedersoo L."/>
            <person name="Vaario L.M."/>
            <person name="Yamada A."/>
            <person name="Yan M."/>
            <person name="Wang P."/>
            <person name="Xu J."/>
            <person name="Bruns T."/>
            <person name="Baldrian P."/>
            <person name="Vilgalys R."/>
            <person name="Dunand C."/>
            <person name="Henrissat B."/>
            <person name="Grigoriev I.V."/>
            <person name="Hibbett D."/>
            <person name="Nagy L.G."/>
            <person name="Martin F.M."/>
        </authorList>
    </citation>
    <scope>NUCLEOTIDE SEQUENCE</scope>
    <source>
        <strain evidence="1">P2</strain>
    </source>
</reference>
<organism evidence="1 2">
    <name type="scientific">Thelephora ganbajun</name>
    <name type="common">Ganba fungus</name>
    <dbReference type="NCBI Taxonomy" id="370292"/>
    <lineage>
        <taxon>Eukaryota</taxon>
        <taxon>Fungi</taxon>
        <taxon>Dikarya</taxon>
        <taxon>Basidiomycota</taxon>
        <taxon>Agaricomycotina</taxon>
        <taxon>Agaricomycetes</taxon>
        <taxon>Thelephorales</taxon>
        <taxon>Thelephoraceae</taxon>
        <taxon>Thelephora</taxon>
    </lineage>
</organism>
<proteinExistence type="predicted"/>
<accession>A0ACB6ZFP3</accession>
<keyword evidence="2" id="KW-1185">Reference proteome</keyword>
<gene>
    <name evidence="1" type="ORF">BDM02DRAFT_3096571</name>
</gene>
<reference evidence="1" key="1">
    <citation type="submission" date="2019-10" db="EMBL/GenBank/DDBJ databases">
        <authorList>
            <consortium name="DOE Joint Genome Institute"/>
            <person name="Kuo A."/>
            <person name="Miyauchi S."/>
            <person name="Kiss E."/>
            <person name="Drula E."/>
            <person name="Kohler A."/>
            <person name="Sanchez-Garcia M."/>
            <person name="Andreopoulos B."/>
            <person name="Barry K.W."/>
            <person name="Bonito G."/>
            <person name="Buee M."/>
            <person name="Carver A."/>
            <person name="Chen C."/>
            <person name="Cichocki N."/>
            <person name="Clum A."/>
            <person name="Culley D."/>
            <person name="Crous P.W."/>
            <person name="Fauchery L."/>
            <person name="Girlanda M."/>
            <person name="Hayes R."/>
            <person name="Keri Z."/>
            <person name="Labutti K."/>
            <person name="Lipzen A."/>
            <person name="Lombard V."/>
            <person name="Magnuson J."/>
            <person name="Maillard F."/>
            <person name="Morin E."/>
            <person name="Murat C."/>
            <person name="Nolan M."/>
            <person name="Ohm R."/>
            <person name="Pangilinan J."/>
            <person name="Pereira M."/>
            <person name="Perotto S."/>
            <person name="Peter M."/>
            <person name="Riley R."/>
            <person name="Sitrit Y."/>
            <person name="Stielow B."/>
            <person name="Szollosi G."/>
            <person name="Zifcakova L."/>
            <person name="Stursova M."/>
            <person name="Spatafora J.W."/>
            <person name="Tedersoo L."/>
            <person name="Vaario L.-M."/>
            <person name="Yamada A."/>
            <person name="Yan M."/>
            <person name="Wang P."/>
            <person name="Xu J."/>
            <person name="Bruns T."/>
            <person name="Baldrian P."/>
            <person name="Vilgalys R."/>
            <person name="Henrissat B."/>
            <person name="Grigoriev I.V."/>
            <person name="Hibbett D."/>
            <person name="Nagy L.G."/>
            <person name="Martin F.M."/>
        </authorList>
    </citation>
    <scope>NUCLEOTIDE SEQUENCE</scope>
    <source>
        <strain evidence="1">P2</strain>
    </source>
</reference>
<evidence type="ECO:0000313" key="2">
    <source>
        <dbReference type="Proteomes" id="UP000886501"/>
    </source>
</evidence>
<protein>
    <submittedName>
        <fullName evidence="1">Uncharacterized protein</fullName>
    </submittedName>
</protein>
<evidence type="ECO:0000313" key="1">
    <source>
        <dbReference type="EMBL" id="KAF9648402.1"/>
    </source>
</evidence>
<dbReference type="Proteomes" id="UP000886501">
    <property type="component" value="Unassembled WGS sequence"/>
</dbReference>
<dbReference type="EMBL" id="MU118014">
    <property type="protein sequence ID" value="KAF9648402.1"/>
    <property type="molecule type" value="Genomic_DNA"/>
</dbReference>
<name>A0ACB6ZFP3_THEGA</name>